<sequence>MKFVDLSTTIESGLPSDPVGMIPEIKYKDHKDSIEYMLSFFGTATPEDLPDGLAWALEDVTLTTHAGTHLDAPYHYHPTMNNGERAWTIDEVPLEWCYGDGVVVDFTHKPDGSAATIEDFEKEFKRLDYTLKPGDIVLVNTGASKKWGSIEYLSAGCGMGREVTLWLINQGIHVMGTDAWSWDRPLKIVGKEFDETGDKSIIWEGHFAGIEKAYCHIEKLANLDQVPATGFKFSCFPVKLKAASGGWIRAVAMIDE</sequence>
<organism evidence="1 2">
    <name type="scientific">Enterococcus wangshanyuanii</name>
    <dbReference type="NCBI Taxonomy" id="2005703"/>
    <lineage>
        <taxon>Bacteria</taxon>
        <taxon>Bacillati</taxon>
        <taxon>Bacillota</taxon>
        <taxon>Bacilli</taxon>
        <taxon>Lactobacillales</taxon>
        <taxon>Enterococcaceae</taxon>
        <taxon>Enterococcus</taxon>
    </lineage>
</organism>
<dbReference type="InterPro" id="IPR007325">
    <property type="entry name" value="KFase/CYL"/>
</dbReference>
<accession>A0ABQ1P4Q4</accession>
<evidence type="ECO:0000313" key="1">
    <source>
        <dbReference type="EMBL" id="GGC89041.1"/>
    </source>
</evidence>
<evidence type="ECO:0008006" key="3">
    <source>
        <dbReference type="Google" id="ProtNLM"/>
    </source>
</evidence>
<dbReference type="Proteomes" id="UP000630615">
    <property type="component" value="Unassembled WGS sequence"/>
</dbReference>
<comment type="caution">
    <text evidence="1">The sequence shown here is derived from an EMBL/GenBank/DDBJ whole genome shotgun (WGS) entry which is preliminary data.</text>
</comment>
<dbReference type="Gene3D" id="3.50.30.50">
    <property type="entry name" value="Putative cyclase"/>
    <property type="match status" value="1"/>
</dbReference>
<keyword evidence="2" id="KW-1185">Reference proteome</keyword>
<dbReference type="EMBL" id="BMKI01000003">
    <property type="protein sequence ID" value="GGC89041.1"/>
    <property type="molecule type" value="Genomic_DNA"/>
</dbReference>
<evidence type="ECO:0000313" key="2">
    <source>
        <dbReference type="Proteomes" id="UP000630615"/>
    </source>
</evidence>
<dbReference type="RefSeq" id="WP_088271139.1">
    <property type="nucleotide sequence ID" value="NZ_BMKI01000003.1"/>
</dbReference>
<gene>
    <name evidence="1" type="ORF">GCM10011573_18380</name>
</gene>
<dbReference type="PANTHER" id="PTHR43564">
    <property type="entry name" value="KYNURENINE FORMAMIDASE-LIKE PROTEIN"/>
    <property type="match status" value="1"/>
</dbReference>
<dbReference type="SUPFAM" id="SSF102198">
    <property type="entry name" value="Putative cyclase"/>
    <property type="match status" value="1"/>
</dbReference>
<name>A0ABQ1P4Q4_9ENTE</name>
<protein>
    <recommendedName>
        <fullName evidence="3">Cyclase</fullName>
    </recommendedName>
</protein>
<reference evidence="2" key="1">
    <citation type="journal article" date="2019" name="Int. J. Syst. Evol. Microbiol.">
        <title>The Global Catalogue of Microorganisms (GCM) 10K type strain sequencing project: providing services to taxonomists for standard genome sequencing and annotation.</title>
        <authorList>
            <consortium name="The Broad Institute Genomics Platform"/>
            <consortium name="The Broad Institute Genome Sequencing Center for Infectious Disease"/>
            <person name="Wu L."/>
            <person name="Ma J."/>
        </authorList>
    </citation>
    <scope>NUCLEOTIDE SEQUENCE [LARGE SCALE GENOMIC DNA]</scope>
    <source>
        <strain evidence="2">CGMCC 1.15942</strain>
    </source>
</reference>
<dbReference type="Pfam" id="PF04199">
    <property type="entry name" value="Cyclase"/>
    <property type="match status" value="1"/>
</dbReference>
<proteinExistence type="predicted"/>
<dbReference type="InterPro" id="IPR037175">
    <property type="entry name" value="KFase_sf"/>
</dbReference>
<dbReference type="PANTHER" id="PTHR43564:SF2">
    <property type="entry name" value="BLR6059 PROTEIN"/>
    <property type="match status" value="1"/>
</dbReference>